<dbReference type="EMBL" id="SDWS01000012">
    <property type="protein sequence ID" value="RYB88631.1"/>
    <property type="molecule type" value="Genomic_DNA"/>
</dbReference>
<dbReference type="OrthoDB" id="3355131at2"/>
<name>A0A4Q2RIV3_9ACTN</name>
<reference evidence="1 2" key="1">
    <citation type="submission" date="2019-01" db="EMBL/GenBank/DDBJ databases">
        <title>Novel species of Nocardioides.</title>
        <authorList>
            <person name="Liu Q."/>
            <person name="Xin Y.-H."/>
        </authorList>
    </citation>
    <scope>NUCLEOTIDE SEQUENCE [LARGE SCALE GENOMIC DNA]</scope>
    <source>
        <strain evidence="1 2">HLT3-15</strain>
    </source>
</reference>
<proteinExistence type="predicted"/>
<organism evidence="1 2">
    <name type="scientific">Nocardioides glacieisoli</name>
    <dbReference type="NCBI Taxonomy" id="1168730"/>
    <lineage>
        <taxon>Bacteria</taxon>
        <taxon>Bacillati</taxon>
        <taxon>Actinomycetota</taxon>
        <taxon>Actinomycetes</taxon>
        <taxon>Propionibacteriales</taxon>
        <taxon>Nocardioidaceae</taxon>
        <taxon>Nocardioides</taxon>
    </lineage>
</organism>
<comment type="caution">
    <text evidence="1">The sequence shown here is derived from an EMBL/GenBank/DDBJ whole genome shotgun (WGS) entry which is preliminary data.</text>
</comment>
<gene>
    <name evidence="1" type="ORF">EUA06_20325</name>
</gene>
<protein>
    <submittedName>
        <fullName evidence="1">Uncharacterized protein</fullName>
    </submittedName>
</protein>
<evidence type="ECO:0000313" key="2">
    <source>
        <dbReference type="Proteomes" id="UP000291838"/>
    </source>
</evidence>
<keyword evidence="2" id="KW-1185">Reference proteome</keyword>
<dbReference type="AlphaFoldDB" id="A0A4Q2RIV3"/>
<dbReference type="Proteomes" id="UP000291838">
    <property type="component" value="Unassembled WGS sequence"/>
</dbReference>
<accession>A0A4Q2RIV3</accession>
<evidence type="ECO:0000313" key="1">
    <source>
        <dbReference type="EMBL" id="RYB88631.1"/>
    </source>
</evidence>
<sequence>MFQSFMRSLGHPVEVHYEFDPSTSQPGSDDVLVAPSRGGWVYLRPHYVVPPDALAVEMTQRLGTLASAIMIYEDVLWTHHLVDRGTELDRHVNLPGYFGPGEYDDSWIGDPDVVARSVGVNRAEIAPYFQQVSVRRARSRLLPPPKAHQDDTHALVDGWVVTELWRRMGIHWPGATDTLVRVPLGSEGTEVLSAWARS</sequence>